<dbReference type="InterPro" id="IPR011116">
    <property type="entry name" value="SecA_Wing/Scaffold"/>
</dbReference>
<evidence type="ECO:0000256" key="5">
    <source>
        <dbReference type="ARBA" id="ARBA00022840"/>
    </source>
</evidence>
<dbReference type="GO" id="GO:0006886">
    <property type="term" value="P:intracellular protein transport"/>
    <property type="evidence" value="ECO:0007669"/>
    <property type="project" value="InterPro"/>
</dbReference>
<dbReference type="InterPro" id="IPR044722">
    <property type="entry name" value="SecA_SF2_C"/>
</dbReference>
<evidence type="ECO:0000256" key="8">
    <source>
        <dbReference type="ARBA" id="ARBA00023010"/>
    </source>
</evidence>
<evidence type="ECO:0000313" key="11">
    <source>
        <dbReference type="EMBL" id="GMI37403.1"/>
    </source>
</evidence>
<dbReference type="Proteomes" id="UP001165082">
    <property type="component" value="Unassembled WGS sequence"/>
</dbReference>
<dbReference type="PANTHER" id="PTHR30612">
    <property type="entry name" value="SECA INNER MEMBRANE COMPONENT OF SEC PROTEIN SECRETION SYSTEM"/>
    <property type="match status" value="1"/>
</dbReference>
<comment type="subcellular location">
    <subcellularLocation>
        <location evidence="1">Membrane</location>
        <topology evidence="1">Peripheral membrane protein</topology>
    </subcellularLocation>
</comment>
<dbReference type="PRINTS" id="PR00906">
    <property type="entry name" value="SECA"/>
</dbReference>
<dbReference type="InterPro" id="IPR011115">
    <property type="entry name" value="SecA_DEAD"/>
</dbReference>
<comment type="caution">
    <text evidence="11">The sequence shown here is derived from an EMBL/GenBank/DDBJ whole genome shotgun (WGS) entry which is preliminary data.</text>
</comment>
<dbReference type="Pfam" id="PF01043">
    <property type="entry name" value="SecA_PP_bind"/>
    <property type="match status" value="1"/>
</dbReference>
<keyword evidence="9" id="KW-0472">Membrane</keyword>
<accession>A0A9W7L7A5</accession>
<keyword evidence="8" id="KW-0811">Translocation</keyword>
<dbReference type="SUPFAM" id="SSF81767">
    <property type="entry name" value="Pre-protein crosslinking domain of SecA"/>
    <property type="match status" value="1"/>
</dbReference>
<dbReference type="SMART" id="SM00958">
    <property type="entry name" value="SecA_PP_bind"/>
    <property type="match status" value="1"/>
</dbReference>
<evidence type="ECO:0000256" key="6">
    <source>
        <dbReference type="ARBA" id="ARBA00022927"/>
    </source>
</evidence>
<keyword evidence="3" id="KW-0813">Transport</keyword>
<gene>
    <name evidence="11" type="ORF">TrRE_jg12792</name>
</gene>
<evidence type="ECO:0000256" key="1">
    <source>
        <dbReference type="ARBA" id="ARBA00004170"/>
    </source>
</evidence>
<feature type="domain" description="SecA family profile" evidence="10">
    <location>
        <begin position="1"/>
        <end position="531"/>
    </location>
</feature>
<dbReference type="SUPFAM" id="SSF52540">
    <property type="entry name" value="P-loop containing nucleoside triphosphate hydrolases"/>
    <property type="match status" value="2"/>
</dbReference>
<dbReference type="PROSITE" id="PS51196">
    <property type="entry name" value="SECA_MOTOR_DEAD"/>
    <property type="match status" value="1"/>
</dbReference>
<dbReference type="GO" id="GO:0006605">
    <property type="term" value="P:protein targeting"/>
    <property type="evidence" value="ECO:0007669"/>
    <property type="project" value="InterPro"/>
</dbReference>
<comment type="similarity">
    <text evidence="2">Belongs to the SecA family.</text>
</comment>
<feature type="non-terminal residue" evidence="11">
    <location>
        <position position="1"/>
    </location>
</feature>
<dbReference type="Gene3D" id="3.90.1440.10">
    <property type="entry name" value="SecA, preprotein cross-linking domain"/>
    <property type="match status" value="1"/>
</dbReference>
<dbReference type="GO" id="GO:0017038">
    <property type="term" value="P:protein import"/>
    <property type="evidence" value="ECO:0007669"/>
    <property type="project" value="InterPro"/>
</dbReference>
<keyword evidence="12" id="KW-1185">Reference proteome</keyword>
<keyword evidence="4" id="KW-0547">Nucleotide-binding</keyword>
<dbReference type="InterPro" id="IPR014018">
    <property type="entry name" value="SecA_motor_DEAD"/>
</dbReference>
<evidence type="ECO:0000313" key="12">
    <source>
        <dbReference type="Proteomes" id="UP001165082"/>
    </source>
</evidence>
<dbReference type="PROSITE" id="PS01312">
    <property type="entry name" value="SECA"/>
    <property type="match status" value="1"/>
</dbReference>
<dbReference type="SUPFAM" id="SSF81886">
    <property type="entry name" value="Helical scaffold and wing domains of SecA"/>
    <property type="match status" value="1"/>
</dbReference>
<evidence type="ECO:0000256" key="2">
    <source>
        <dbReference type="ARBA" id="ARBA00007650"/>
    </source>
</evidence>
<evidence type="ECO:0000256" key="7">
    <source>
        <dbReference type="ARBA" id="ARBA00022967"/>
    </source>
</evidence>
<proteinExistence type="inferred from homology"/>
<dbReference type="HAMAP" id="MF_01382">
    <property type="entry name" value="SecA"/>
    <property type="match status" value="1"/>
</dbReference>
<dbReference type="GO" id="GO:0016020">
    <property type="term" value="C:membrane"/>
    <property type="evidence" value="ECO:0007669"/>
    <property type="project" value="UniProtKB-SubCell"/>
</dbReference>
<dbReference type="Pfam" id="PF21090">
    <property type="entry name" value="P-loop_SecA"/>
    <property type="match status" value="1"/>
</dbReference>
<sequence>SLVNGQVLNFLGVSTGLIQGGMTEDERRRQYDNDVVWVSNQEIGFDYLRDHLSMTSSGVVLGDSWDSRFCLVDEADSIFIDEARTPLIISESVDADGTKFSNAKILADNLQPISLLQPPPWDPRHPFDSLFEVKDGGSWVQYVTSAVMAKELFKPGVDYAIGPESISIIDAFSGRVLEGRKYKDGLHQAIEAKEGITVSKQSRVIAKVTYQAFFGMFKDLSAMTGTAKTSEVELKDVYDLEVVRVPTALPVARRDYKDVVFKTRRAADEALVKEVVAAGGRPVLVGTTSVEQSERIVARLQEEGVKAELLNADAKNAPRESEIVAQAGRVGRVTVATNMAGRGTDIKLGGDAGIMAQIYLRSKLVEAKVLAEGEEAFLPATPEEGYFPVDTPEFDGEISKVASDLKKLGLTAASLSQVLSVACDATPGSDDPDYVTLARAVFEGVEASFKDVLAAEVSEVKRLGGLYVMGTNRHESPRIDRQLRGRAGRQGDPGSSRFFLSFEDDMFKVFGGDKLAKMLEVFRVSEDMPIEAESVTKTLDDVQLKVEENYREIRDNVRTFDEVLNGQRMVIYQRRMRMLGRGGEFGDLIEEMAGEVVDDIIAGAGKGGKEVGKIAELIVQFFPQLGGIVGSGELEKYKGRGSEMSQFLRLAVGEAVGAKRAATKEFDKKAQYLTLLALDNAWSQHLNNMESLVESVTLRGYRGLDPKIEYQQDGFELFKGLEGTIRRNAVFSLMNQ</sequence>
<dbReference type="Pfam" id="PF07517">
    <property type="entry name" value="SecA_DEAD"/>
    <property type="match status" value="1"/>
</dbReference>
<dbReference type="Gene3D" id="1.10.3060.10">
    <property type="entry name" value="Helical scaffold and wing domains of SecA"/>
    <property type="match status" value="1"/>
</dbReference>
<keyword evidence="7" id="KW-1278">Translocase</keyword>
<dbReference type="InterPro" id="IPR000185">
    <property type="entry name" value="SecA"/>
</dbReference>
<dbReference type="PANTHER" id="PTHR30612:SF0">
    <property type="entry name" value="CHLOROPLAST PROTEIN-TRANSPORTING ATPASE"/>
    <property type="match status" value="1"/>
</dbReference>
<dbReference type="OrthoDB" id="27934at2759"/>
<keyword evidence="6" id="KW-0653">Protein transport</keyword>
<dbReference type="InterPro" id="IPR011130">
    <property type="entry name" value="SecA_preprotein_X-link_dom"/>
</dbReference>
<dbReference type="GO" id="GO:0005524">
    <property type="term" value="F:ATP binding"/>
    <property type="evidence" value="ECO:0007669"/>
    <property type="project" value="UniProtKB-KW"/>
</dbReference>
<dbReference type="InterPro" id="IPR020937">
    <property type="entry name" value="SecA_CS"/>
</dbReference>
<evidence type="ECO:0000259" key="10">
    <source>
        <dbReference type="PROSITE" id="PS51196"/>
    </source>
</evidence>
<dbReference type="CDD" id="cd18803">
    <property type="entry name" value="SF2_C_secA"/>
    <property type="match status" value="1"/>
</dbReference>
<protein>
    <recommendedName>
        <fullName evidence="10">SecA family profile domain-containing protein</fullName>
    </recommendedName>
</protein>
<dbReference type="EMBL" id="BRXZ01007974">
    <property type="protein sequence ID" value="GMI37403.1"/>
    <property type="molecule type" value="Genomic_DNA"/>
</dbReference>
<name>A0A9W7L7A5_9STRA</name>
<dbReference type="AlphaFoldDB" id="A0A9W7L7A5"/>
<dbReference type="SMART" id="SM00957">
    <property type="entry name" value="SecA_DEAD"/>
    <property type="match status" value="1"/>
</dbReference>
<evidence type="ECO:0000256" key="9">
    <source>
        <dbReference type="ARBA" id="ARBA00023136"/>
    </source>
</evidence>
<evidence type="ECO:0000256" key="3">
    <source>
        <dbReference type="ARBA" id="ARBA00022448"/>
    </source>
</evidence>
<organism evidence="11 12">
    <name type="scientific">Triparma retinervis</name>
    <dbReference type="NCBI Taxonomy" id="2557542"/>
    <lineage>
        <taxon>Eukaryota</taxon>
        <taxon>Sar</taxon>
        <taxon>Stramenopiles</taxon>
        <taxon>Ochrophyta</taxon>
        <taxon>Bolidophyceae</taxon>
        <taxon>Parmales</taxon>
        <taxon>Triparmaceae</taxon>
        <taxon>Triparma</taxon>
    </lineage>
</organism>
<reference evidence="11" key="1">
    <citation type="submission" date="2022-07" db="EMBL/GenBank/DDBJ databases">
        <title>Genome analysis of Parmales, a sister group of diatoms, reveals the evolutionary specialization of diatoms from phago-mixotrophs to photoautotrophs.</title>
        <authorList>
            <person name="Ban H."/>
            <person name="Sato S."/>
            <person name="Yoshikawa S."/>
            <person name="Kazumasa Y."/>
            <person name="Nakamura Y."/>
            <person name="Ichinomiya M."/>
            <person name="Saitoh K."/>
            <person name="Sato N."/>
            <person name="Blanc-Mathieu R."/>
            <person name="Endo H."/>
            <person name="Kuwata A."/>
            <person name="Ogata H."/>
        </authorList>
    </citation>
    <scope>NUCLEOTIDE SEQUENCE</scope>
</reference>
<dbReference type="Pfam" id="PF07516">
    <property type="entry name" value="SecA_SW"/>
    <property type="match status" value="1"/>
</dbReference>
<dbReference type="InterPro" id="IPR027417">
    <property type="entry name" value="P-loop_NTPase"/>
</dbReference>
<dbReference type="InterPro" id="IPR036670">
    <property type="entry name" value="SecA_X-link_sf"/>
</dbReference>
<evidence type="ECO:0000256" key="4">
    <source>
        <dbReference type="ARBA" id="ARBA00022741"/>
    </source>
</evidence>
<dbReference type="InterPro" id="IPR036266">
    <property type="entry name" value="SecA_Wing/Scaffold_sf"/>
</dbReference>
<dbReference type="Gene3D" id="3.40.50.300">
    <property type="entry name" value="P-loop containing nucleotide triphosphate hydrolases"/>
    <property type="match status" value="2"/>
</dbReference>
<keyword evidence="5" id="KW-0067">ATP-binding</keyword>